<dbReference type="Ensembl" id="ENSSORT00005019638.1">
    <property type="protein sequence ID" value="ENSSORP00005019082.1"/>
    <property type="gene ID" value="ENSSORG00005004974.1"/>
</dbReference>
<keyword evidence="18" id="KW-1185">Reference proteome</keyword>
<evidence type="ECO:0000256" key="3">
    <source>
        <dbReference type="ARBA" id="ARBA00015210"/>
    </source>
</evidence>
<gene>
    <name evidence="17" type="primary">LOC115416277</name>
</gene>
<dbReference type="InterPro" id="IPR011993">
    <property type="entry name" value="PH-like_dom_sf"/>
</dbReference>
<evidence type="ECO:0000256" key="2">
    <source>
        <dbReference type="ARBA" id="ARBA00011980"/>
    </source>
</evidence>
<keyword evidence="10" id="KW-0505">Motor protein</keyword>
<organism evidence="17 18">
    <name type="scientific">Sphaeramia orbicularis</name>
    <name type="common">orbiculate cardinalfish</name>
    <dbReference type="NCBI Taxonomy" id="375764"/>
    <lineage>
        <taxon>Eukaryota</taxon>
        <taxon>Metazoa</taxon>
        <taxon>Chordata</taxon>
        <taxon>Craniata</taxon>
        <taxon>Vertebrata</taxon>
        <taxon>Euteleostomi</taxon>
        <taxon>Actinopterygii</taxon>
        <taxon>Neopterygii</taxon>
        <taxon>Teleostei</taxon>
        <taxon>Neoteleostei</taxon>
        <taxon>Acanthomorphata</taxon>
        <taxon>Gobiaria</taxon>
        <taxon>Kurtiformes</taxon>
        <taxon>Apogonoidei</taxon>
        <taxon>Apogonidae</taxon>
        <taxon>Apogoninae</taxon>
        <taxon>Sphaeramia</taxon>
    </lineage>
</organism>
<dbReference type="GO" id="GO:0031623">
    <property type="term" value="P:receptor internalization"/>
    <property type="evidence" value="ECO:0007669"/>
    <property type="project" value="TreeGrafter"/>
</dbReference>
<dbReference type="GO" id="GO:0005874">
    <property type="term" value="C:microtubule"/>
    <property type="evidence" value="ECO:0007669"/>
    <property type="project" value="UniProtKB-KW"/>
</dbReference>
<keyword evidence="4" id="KW-0963">Cytoplasm</keyword>
<dbReference type="AlphaFoldDB" id="A0A672ZRS5"/>
<dbReference type="Pfam" id="PF01031">
    <property type="entry name" value="Dynamin_M"/>
    <property type="match status" value="2"/>
</dbReference>
<dbReference type="Proteomes" id="UP000472271">
    <property type="component" value="Unassembled WGS sequence"/>
</dbReference>
<reference evidence="17" key="2">
    <citation type="submission" date="2025-09" db="UniProtKB">
        <authorList>
            <consortium name="Ensembl"/>
        </authorList>
    </citation>
    <scope>IDENTIFICATION</scope>
</reference>
<feature type="domain" description="GED" evidence="15">
    <location>
        <begin position="618"/>
        <end position="709"/>
    </location>
</feature>
<evidence type="ECO:0000256" key="9">
    <source>
        <dbReference type="ARBA" id="ARBA00023134"/>
    </source>
</evidence>
<dbReference type="CDD" id="cd08771">
    <property type="entry name" value="DLP_1"/>
    <property type="match status" value="1"/>
</dbReference>
<dbReference type="EC" id="3.6.5.5" evidence="2"/>
<dbReference type="GO" id="GO:0005737">
    <property type="term" value="C:cytoplasm"/>
    <property type="evidence" value="ECO:0007669"/>
    <property type="project" value="UniProtKB-SubCell"/>
</dbReference>
<dbReference type="SMART" id="SM00053">
    <property type="entry name" value="DYNc"/>
    <property type="match status" value="1"/>
</dbReference>
<feature type="compositionally biased region" description="Pro residues" evidence="13">
    <location>
        <begin position="743"/>
        <end position="789"/>
    </location>
</feature>
<evidence type="ECO:0000313" key="17">
    <source>
        <dbReference type="Ensembl" id="ENSSORP00005019082.1"/>
    </source>
</evidence>
<evidence type="ECO:0000256" key="12">
    <source>
        <dbReference type="RuleBase" id="RU003932"/>
    </source>
</evidence>
<dbReference type="GO" id="GO:0016185">
    <property type="term" value="P:synaptic vesicle budding from presynaptic endocytic zone membrane"/>
    <property type="evidence" value="ECO:0007669"/>
    <property type="project" value="TreeGrafter"/>
</dbReference>
<evidence type="ECO:0000256" key="6">
    <source>
        <dbReference type="ARBA" id="ARBA00022701"/>
    </source>
</evidence>
<dbReference type="InterPro" id="IPR045063">
    <property type="entry name" value="Dynamin_N"/>
</dbReference>
<dbReference type="InterPro" id="IPR020850">
    <property type="entry name" value="GED_dom"/>
</dbReference>
<evidence type="ECO:0000256" key="5">
    <source>
        <dbReference type="ARBA" id="ARBA00022583"/>
    </source>
</evidence>
<dbReference type="PRINTS" id="PR00195">
    <property type="entry name" value="DYNAMIN"/>
</dbReference>
<protein>
    <recommendedName>
        <fullName evidence="3">Interferon-induced GTP-binding protein Mx</fullName>
        <ecNumber evidence="2">3.6.5.5</ecNumber>
    </recommendedName>
    <alternativeName>
        <fullName evidence="11">Interferon-inducible Mx protein</fullName>
    </alternativeName>
</protein>
<dbReference type="InterPro" id="IPR027417">
    <property type="entry name" value="P-loop_NTPase"/>
</dbReference>
<dbReference type="GO" id="GO:0098793">
    <property type="term" value="C:presynapse"/>
    <property type="evidence" value="ECO:0007669"/>
    <property type="project" value="GOC"/>
</dbReference>
<dbReference type="GO" id="GO:0008017">
    <property type="term" value="F:microtubule binding"/>
    <property type="evidence" value="ECO:0007669"/>
    <property type="project" value="TreeGrafter"/>
</dbReference>
<proteinExistence type="inferred from homology"/>
<evidence type="ECO:0000259" key="14">
    <source>
        <dbReference type="PROSITE" id="PS50003"/>
    </source>
</evidence>
<dbReference type="InterPro" id="IPR001849">
    <property type="entry name" value="PH_domain"/>
</dbReference>
<dbReference type="PANTHER" id="PTHR11566:SF32">
    <property type="entry name" value="DYNAMIN-1"/>
    <property type="match status" value="1"/>
</dbReference>
<dbReference type="PANTHER" id="PTHR11566">
    <property type="entry name" value="DYNAMIN"/>
    <property type="match status" value="1"/>
</dbReference>
<evidence type="ECO:0000256" key="11">
    <source>
        <dbReference type="ARBA" id="ARBA00031810"/>
    </source>
</evidence>
<dbReference type="InterPro" id="IPR019762">
    <property type="entry name" value="Dynamin_GTPase_CS"/>
</dbReference>
<dbReference type="InterPro" id="IPR030381">
    <property type="entry name" value="G_DYNAMIN_dom"/>
</dbReference>
<accession>A0A672ZRS5</accession>
<dbReference type="SUPFAM" id="SSF50729">
    <property type="entry name" value="PH domain-like"/>
    <property type="match status" value="1"/>
</dbReference>
<sequence length="789" mass="88614">MGNRGMEELIPLVNQLQDAFSAIGQNANLDLPQIAVVGGQSAGKSSVLENFVGKDFLPRGSGIVTRRPLVLQLINCPTEYAEFLHCKGKKFTDFDEVRQEIEAETDRVTGMNKGISPVPINLRVYSPNVLNLTLVDLPGMTKVPVGDQPADIEHQIKDMLMQFVTKDNCLLLAVSPANSDLANSDALKVAKEVDPQGLRTIGVITKLDLMDEGTDARDILENKLLPLRRGYIGVVNRSQKDIDGKKDITAALQAERKFFLSHPSYRHLADRMGTAYLQKILNQVRTPGPGVDFRCDPPGMVQQFAVDFEKRIEGSGDQVDTYELSGGAKINRIFHERFPFELVKLESDEKTLRKEISYAIKNIHGIRTGLFTPDMAFETIVKRQIAQIKEPCQKCVDMVISELVNTVRQCTQKLAQYPMLREEMERIVTQHIRDRESRTKNQVMLLIDIELAYMNTNHEDFIGFANAQQKSSQMSKKKVAGNQVIRKGWLTINNIGIMKGGAKEYWFVLTAETLSWYKDDEEKEKKYMLPVDNLKLKDIEKSFMSSKHIFALFNTEHRNVYKDYRQLELASESQEEVDSWKASFLRAGVYPERSVAEAEESSADGQIHSLDPQLERQVEIVRNLVDSYLSIIHRTVRDLIPKTIMHLMVNNTKEFIHADLLAQLYSCGDQNTLMEESQEQAQHRDEMLRMYHALREGLSIIGDISTTTITTAMPPPVDDSWLQVTGMPSGRRSPMSSPTPQRRAPPGPPRPGGRAAPGPPSRPAVSPDPGPPPSVPSRPNRAPPPGVPR</sequence>
<evidence type="ECO:0000256" key="7">
    <source>
        <dbReference type="ARBA" id="ARBA00022741"/>
    </source>
</evidence>
<dbReference type="GO" id="GO:0003924">
    <property type="term" value="F:GTPase activity"/>
    <property type="evidence" value="ECO:0007669"/>
    <property type="project" value="InterPro"/>
</dbReference>
<evidence type="ECO:0000256" key="10">
    <source>
        <dbReference type="ARBA" id="ARBA00023175"/>
    </source>
</evidence>
<keyword evidence="6" id="KW-0493">Microtubule</keyword>
<feature type="region of interest" description="Disordered" evidence="13">
    <location>
        <begin position="711"/>
        <end position="789"/>
    </location>
</feature>
<dbReference type="CDD" id="cd01256">
    <property type="entry name" value="PH_dynamin"/>
    <property type="match status" value="1"/>
</dbReference>
<feature type="compositionally biased region" description="Low complexity" evidence="13">
    <location>
        <begin position="726"/>
        <end position="742"/>
    </location>
</feature>
<dbReference type="GO" id="GO:0005886">
    <property type="term" value="C:plasma membrane"/>
    <property type="evidence" value="ECO:0007669"/>
    <property type="project" value="TreeGrafter"/>
</dbReference>
<evidence type="ECO:0000256" key="13">
    <source>
        <dbReference type="SAM" id="MobiDB-lite"/>
    </source>
</evidence>
<keyword evidence="8" id="KW-0378">Hydrolase</keyword>
<evidence type="ECO:0000256" key="4">
    <source>
        <dbReference type="ARBA" id="ARBA00022490"/>
    </source>
</evidence>
<feature type="domain" description="Dynamin-type G" evidence="16">
    <location>
        <begin position="28"/>
        <end position="297"/>
    </location>
</feature>
<dbReference type="InterPro" id="IPR001401">
    <property type="entry name" value="Dynamin_GTPase"/>
</dbReference>
<dbReference type="PROSITE" id="PS51388">
    <property type="entry name" value="GED"/>
    <property type="match status" value="1"/>
</dbReference>
<keyword evidence="9 12" id="KW-0342">GTP-binding</keyword>
<dbReference type="Gene3D" id="3.40.50.300">
    <property type="entry name" value="P-loop containing nucleotide triphosphate hydrolases"/>
    <property type="match status" value="1"/>
</dbReference>
<dbReference type="InterPro" id="IPR003130">
    <property type="entry name" value="GED"/>
</dbReference>
<name>A0A672ZRS5_9TELE</name>
<dbReference type="FunFam" id="2.30.29.30:FF:000010">
    <property type="entry name" value="dynamin-1 isoform X2"/>
    <property type="match status" value="1"/>
</dbReference>
<dbReference type="InterPro" id="IPR000375">
    <property type="entry name" value="Dynamin_stalk"/>
</dbReference>
<dbReference type="SUPFAM" id="SSF52540">
    <property type="entry name" value="P-loop containing nucleoside triphosphate hydrolases"/>
    <property type="match status" value="1"/>
</dbReference>
<reference evidence="17" key="1">
    <citation type="submission" date="2025-08" db="UniProtKB">
        <authorList>
            <consortium name="Ensembl"/>
        </authorList>
    </citation>
    <scope>IDENTIFICATION</scope>
</reference>
<comment type="similarity">
    <text evidence="12">Belongs to the TRAFAC class dynamin-like GTPase superfamily. Dynamin/Fzo/YdjA family.</text>
</comment>
<evidence type="ECO:0000259" key="16">
    <source>
        <dbReference type="PROSITE" id="PS51718"/>
    </source>
</evidence>
<dbReference type="SMART" id="SM00302">
    <property type="entry name" value="GED"/>
    <property type="match status" value="1"/>
</dbReference>
<dbReference type="Gene3D" id="2.30.29.30">
    <property type="entry name" value="Pleckstrin-homology domain (PH domain)/Phosphotyrosine-binding domain (PTB)"/>
    <property type="match status" value="1"/>
</dbReference>
<dbReference type="Pfam" id="PF02212">
    <property type="entry name" value="GED"/>
    <property type="match status" value="1"/>
</dbReference>
<keyword evidence="7 12" id="KW-0547">Nucleotide-binding</keyword>
<dbReference type="PROSITE" id="PS00410">
    <property type="entry name" value="G_DYNAMIN_1"/>
    <property type="match status" value="1"/>
</dbReference>
<dbReference type="FunFam" id="3.40.50.300:FF:000045">
    <property type="entry name" value="dynamin-1 isoform X2"/>
    <property type="match status" value="1"/>
</dbReference>
<dbReference type="InterPro" id="IPR022812">
    <property type="entry name" value="Dynamin"/>
</dbReference>
<dbReference type="Gene3D" id="1.20.120.1240">
    <property type="entry name" value="Dynamin, middle domain"/>
    <property type="match status" value="1"/>
</dbReference>
<keyword evidence="5" id="KW-0254">Endocytosis</keyword>
<feature type="domain" description="PH" evidence="14">
    <location>
        <begin position="483"/>
        <end position="589"/>
    </location>
</feature>
<dbReference type="Pfam" id="PF00169">
    <property type="entry name" value="PH"/>
    <property type="match status" value="1"/>
</dbReference>
<dbReference type="PROSITE" id="PS50003">
    <property type="entry name" value="PH_DOMAIN"/>
    <property type="match status" value="1"/>
</dbReference>
<dbReference type="FunFam" id="1.20.120.1240:FF:000014">
    <property type="entry name" value="Dynamin 2b"/>
    <property type="match status" value="1"/>
</dbReference>
<evidence type="ECO:0000256" key="8">
    <source>
        <dbReference type="ARBA" id="ARBA00022801"/>
    </source>
</evidence>
<dbReference type="GO" id="GO:0005525">
    <property type="term" value="F:GTP binding"/>
    <property type="evidence" value="ECO:0007669"/>
    <property type="project" value="UniProtKB-KW"/>
</dbReference>
<dbReference type="Pfam" id="PF00350">
    <property type="entry name" value="Dynamin_N"/>
    <property type="match status" value="1"/>
</dbReference>
<dbReference type="SMART" id="SM00233">
    <property type="entry name" value="PH"/>
    <property type="match status" value="1"/>
</dbReference>
<dbReference type="PROSITE" id="PS51718">
    <property type="entry name" value="G_DYNAMIN_2"/>
    <property type="match status" value="1"/>
</dbReference>
<evidence type="ECO:0000256" key="1">
    <source>
        <dbReference type="ARBA" id="ARBA00004496"/>
    </source>
</evidence>
<evidence type="ECO:0000313" key="18">
    <source>
        <dbReference type="Proteomes" id="UP000472271"/>
    </source>
</evidence>
<evidence type="ECO:0000259" key="15">
    <source>
        <dbReference type="PROSITE" id="PS51388"/>
    </source>
</evidence>
<comment type="subcellular location">
    <subcellularLocation>
        <location evidence="1">Cytoplasm</location>
    </subcellularLocation>
</comment>